<evidence type="ECO:0000313" key="3">
    <source>
        <dbReference type="EMBL" id="UZA51365.1"/>
    </source>
</evidence>
<evidence type="ECO:0000313" key="2">
    <source>
        <dbReference type="EMBL" id="UZA03508.1"/>
    </source>
</evidence>
<sequence>MALIKETDEWVENIYLIEPNDPVEGGEDGVDNRPHIELANRTAFLNKKRQEQEQKTQEIDEKSMA</sequence>
<proteinExistence type="predicted"/>
<dbReference type="Proteomes" id="UP001163632">
    <property type="component" value="Chromosome"/>
</dbReference>
<dbReference type="RefSeq" id="WP_078274838.1">
    <property type="nucleotide sequence ID" value="NZ_CP030241.1"/>
</dbReference>
<evidence type="ECO:0000313" key="4">
    <source>
        <dbReference type="Proteomes" id="UP001163283"/>
    </source>
</evidence>
<name>A0AAQ2Q956_MORBO</name>
<dbReference type="GeneID" id="77189653"/>
<accession>A0AAQ2Q956</accession>
<evidence type="ECO:0000313" key="5">
    <source>
        <dbReference type="Proteomes" id="UP001163632"/>
    </source>
</evidence>
<dbReference type="EMBL" id="CP087781">
    <property type="protein sequence ID" value="UZA51365.1"/>
    <property type="molecule type" value="Genomic_DNA"/>
</dbReference>
<feature type="region of interest" description="Disordered" evidence="1">
    <location>
        <begin position="42"/>
        <end position="65"/>
    </location>
</feature>
<dbReference type="Proteomes" id="UP001163283">
    <property type="component" value="Chromosome"/>
</dbReference>
<protein>
    <submittedName>
        <fullName evidence="3">Uncharacterized protein</fullName>
    </submittedName>
</protein>
<keyword evidence="5" id="KW-1185">Reference proteome</keyword>
<evidence type="ECO:0000256" key="1">
    <source>
        <dbReference type="SAM" id="MobiDB-lite"/>
    </source>
</evidence>
<feature type="compositionally biased region" description="Basic and acidic residues" evidence="1">
    <location>
        <begin position="48"/>
        <end position="65"/>
    </location>
</feature>
<gene>
    <name evidence="2" type="ORF">LP092_01710</name>
    <name evidence="3" type="ORF">LP129_12895</name>
</gene>
<reference evidence="3 4" key="1">
    <citation type="journal article" date="2022" name="BMC Microbiol.">
        <title>Whole genome sequencing of Moraxella bovis strains from North America reveals two genotypes with different genetic determinants.</title>
        <authorList>
            <person name="Wynn E.L."/>
            <person name="Hille M.M."/>
            <person name="Loy J.D."/>
            <person name="Schuller G."/>
            <person name="Kuhn K.L."/>
            <person name="Dickey A.M."/>
            <person name="Bono J.L."/>
            <person name="Clawson M.L."/>
        </authorList>
    </citation>
    <scope>NUCLEOTIDE SEQUENCE [LARGE SCALE GENOMIC DNA]</scope>
    <source>
        <strain evidence="2">SAM102599</strain>
        <strain evidence="3 4">SAM57978</strain>
    </source>
</reference>
<organism evidence="3 4">
    <name type="scientific">Moraxella bovis</name>
    <dbReference type="NCBI Taxonomy" id="476"/>
    <lineage>
        <taxon>Bacteria</taxon>
        <taxon>Pseudomonadati</taxon>
        <taxon>Pseudomonadota</taxon>
        <taxon>Gammaproteobacteria</taxon>
        <taxon>Moraxellales</taxon>
        <taxon>Moraxellaceae</taxon>
        <taxon>Moraxella</taxon>
    </lineage>
</organism>
<dbReference type="KEGG" id="mboi:DQF64_12715"/>
<dbReference type="AlphaFoldDB" id="A0AAQ2Q956"/>
<dbReference type="EMBL" id="CP087830">
    <property type="protein sequence ID" value="UZA03508.1"/>
    <property type="molecule type" value="Genomic_DNA"/>
</dbReference>